<keyword evidence="2 5" id="KW-0808">Transferase</keyword>
<evidence type="ECO:0000313" key="6">
    <source>
        <dbReference type="EMBL" id="MBP1995770.1"/>
    </source>
</evidence>
<dbReference type="Proteomes" id="UP001519287">
    <property type="component" value="Unassembled WGS sequence"/>
</dbReference>
<dbReference type="PANTHER" id="PTHR12684">
    <property type="entry name" value="PUTATIVE PHOSPHOTRANSFERASE"/>
    <property type="match status" value="1"/>
</dbReference>
<dbReference type="Pfam" id="PF01885">
    <property type="entry name" value="PTS_2-RNA"/>
    <property type="match status" value="1"/>
</dbReference>
<dbReference type="PANTHER" id="PTHR12684:SF2">
    <property type="entry name" value="TRNA 2'-PHOSPHOTRANSFERASE 1"/>
    <property type="match status" value="1"/>
</dbReference>
<proteinExistence type="inferred from homology"/>
<dbReference type="InterPro" id="IPR042081">
    <property type="entry name" value="RNA_2'-PTrans_C"/>
</dbReference>
<dbReference type="Gene3D" id="3.20.170.30">
    <property type="match status" value="1"/>
</dbReference>
<dbReference type="SUPFAM" id="SSF56399">
    <property type="entry name" value="ADP-ribosylation"/>
    <property type="match status" value="1"/>
</dbReference>
<evidence type="ECO:0000256" key="2">
    <source>
        <dbReference type="ARBA" id="ARBA00022679"/>
    </source>
</evidence>
<keyword evidence="7" id="KW-1185">Reference proteome</keyword>
<dbReference type="InterPro" id="IPR002745">
    <property type="entry name" value="Ptrans_KptA/Tpt1"/>
</dbReference>
<dbReference type="RefSeq" id="WP_209977589.1">
    <property type="nucleotide sequence ID" value="NZ_JAGGLB010000038.1"/>
</dbReference>
<comment type="similarity">
    <text evidence="1 5">Belongs to the KptA/TPT1 family.</text>
</comment>
<protein>
    <recommendedName>
        <fullName evidence="5">Probable RNA 2'-phosphotransferase</fullName>
        <ecNumber evidence="5">2.7.1.-</ecNumber>
    </recommendedName>
</protein>
<evidence type="ECO:0000256" key="1">
    <source>
        <dbReference type="ARBA" id="ARBA00009836"/>
    </source>
</evidence>
<dbReference type="Gene3D" id="1.10.10.970">
    <property type="entry name" value="RNA 2'-phosphotransferase, Tpt1/KptA family, N-terminal domain"/>
    <property type="match status" value="1"/>
</dbReference>
<sequence>MINKKSEISLSKLLTKILRHTPEAFGIVLESKDGSCKLEELLAVLHKEAKWASITLEDIQQVVDQCDKQRFEIAGGCIRARYGHSHDKVVYPAAAPPALLYHGTNSKAVSSILQDGIFSMKRQYVHLSEGLHFAELAGSRRGELRIVSVDTVKAASLGVVFYYAGNEVWLADQVPAACCSIYNGFSEEGGEMV</sequence>
<accession>A0ABS4J941</accession>
<organism evidence="6 7">
    <name type="scientific">Paenibacillus eucommiae</name>
    <dbReference type="NCBI Taxonomy" id="1355755"/>
    <lineage>
        <taxon>Bacteria</taxon>
        <taxon>Bacillati</taxon>
        <taxon>Bacillota</taxon>
        <taxon>Bacilli</taxon>
        <taxon>Bacillales</taxon>
        <taxon>Paenibacillaceae</taxon>
        <taxon>Paenibacillus</taxon>
    </lineage>
</organism>
<dbReference type="InterPro" id="IPR042080">
    <property type="entry name" value="RNA_2'-PTrans_N"/>
</dbReference>
<name>A0ABS4J941_9BACL</name>
<evidence type="ECO:0000256" key="5">
    <source>
        <dbReference type="HAMAP-Rule" id="MF_00299"/>
    </source>
</evidence>
<reference evidence="6 7" key="1">
    <citation type="submission" date="2021-03" db="EMBL/GenBank/DDBJ databases">
        <title>Genomic Encyclopedia of Type Strains, Phase IV (KMG-IV): sequencing the most valuable type-strain genomes for metagenomic binning, comparative biology and taxonomic classification.</title>
        <authorList>
            <person name="Goeker M."/>
        </authorList>
    </citation>
    <scope>NUCLEOTIDE SEQUENCE [LARGE SCALE GENOMIC DNA]</scope>
    <source>
        <strain evidence="6 7">DSM 26048</strain>
    </source>
</reference>
<dbReference type="EMBL" id="JAGGLB010000038">
    <property type="protein sequence ID" value="MBP1995770.1"/>
    <property type="molecule type" value="Genomic_DNA"/>
</dbReference>
<evidence type="ECO:0000256" key="4">
    <source>
        <dbReference type="ARBA" id="ARBA00025212"/>
    </source>
</evidence>
<evidence type="ECO:0000313" key="7">
    <source>
        <dbReference type="Proteomes" id="UP001519287"/>
    </source>
</evidence>
<keyword evidence="3 5" id="KW-0520">NAD</keyword>
<dbReference type="InterPro" id="IPR022928">
    <property type="entry name" value="RNA_2'-PTrans_KptA"/>
</dbReference>
<comment type="function">
    <text evidence="4 5">Removes the 2'-phosphate from RNA via an intermediate in which the phosphate is ADP-ribosylated by NAD followed by a presumed transesterification to release the RNA and generate ADP-ribose 1''-2''-cyclic phosphate (APPR&gt;P). May function as an ADP-ribosylase.</text>
</comment>
<comment type="caution">
    <text evidence="6">The sequence shown here is derived from an EMBL/GenBank/DDBJ whole genome shotgun (WGS) entry which is preliminary data.</text>
</comment>
<gene>
    <name evidence="5" type="primary">kptA</name>
    <name evidence="6" type="ORF">J2Z66_007412</name>
</gene>
<dbReference type="HAMAP" id="MF_00299">
    <property type="entry name" value="KptA"/>
    <property type="match status" value="1"/>
</dbReference>
<evidence type="ECO:0000256" key="3">
    <source>
        <dbReference type="ARBA" id="ARBA00023027"/>
    </source>
</evidence>
<dbReference type="GO" id="GO:0016740">
    <property type="term" value="F:transferase activity"/>
    <property type="evidence" value="ECO:0007669"/>
    <property type="project" value="UniProtKB-KW"/>
</dbReference>
<dbReference type="EC" id="2.7.1.-" evidence="5"/>